<organism evidence="1 2">
    <name type="scientific">Psilocybe cyanescens</name>
    <dbReference type="NCBI Taxonomy" id="93625"/>
    <lineage>
        <taxon>Eukaryota</taxon>
        <taxon>Fungi</taxon>
        <taxon>Dikarya</taxon>
        <taxon>Basidiomycota</taxon>
        <taxon>Agaricomycotina</taxon>
        <taxon>Agaricomycetes</taxon>
        <taxon>Agaricomycetidae</taxon>
        <taxon>Agaricales</taxon>
        <taxon>Agaricineae</taxon>
        <taxon>Strophariaceae</taxon>
        <taxon>Psilocybe</taxon>
    </lineage>
</organism>
<proteinExistence type="predicted"/>
<dbReference type="Proteomes" id="UP000283269">
    <property type="component" value="Unassembled WGS sequence"/>
</dbReference>
<protein>
    <submittedName>
        <fullName evidence="1">Uncharacterized protein</fullName>
    </submittedName>
</protein>
<dbReference type="EMBL" id="NHYD01001701">
    <property type="protein sequence ID" value="PPQ90108.1"/>
    <property type="molecule type" value="Genomic_DNA"/>
</dbReference>
<dbReference type="AlphaFoldDB" id="A0A409XH79"/>
<dbReference type="InParanoid" id="A0A409XH79"/>
<sequence length="273" mass="30074">MPPLLLETEAQKADGGTVDLERSARFLIETLHISQRVQRLVLTDEWWVSRRAHLHETNNLFVLSRDFYRSIMQIFSSALKIVPQLMTLMLCNLKMNAELVRRIAEIGTLHARTASMLCPKDGAAEAACCLLPLLSTIGQRACVPAGVEPTHIHGLVLQGDVQPVDGSPHVPHHLHTVVGAVWDRRIPHADAAFWTKCKLDNLERLALDNIDAGDLAEFIRFLATPGGAGGGTGAAQHMTHFKLHMDRGLLDADIITLLSMLHTAHAPLKVLML</sequence>
<gene>
    <name evidence="1" type="ORF">CVT25_012272</name>
</gene>
<reference evidence="1 2" key="1">
    <citation type="journal article" date="2018" name="Evol. Lett.">
        <title>Horizontal gene cluster transfer increased hallucinogenic mushroom diversity.</title>
        <authorList>
            <person name="Reynolds H.T."/>
            <person name="Vijayakumar V."/>
            <person name="Gluck-Thaler E."/>
            <person name="Korotkin H.B."/>
            <person name="Matheny P.B."/>
            <person name="Slot J.C."/>
        </authorList>
    </citation>
    <scope>NUCLEOTIDE SEQUENCE [LARGE SCALE GENOMIC DNA]</scope>
    <source>
        <strain evidence="1 2">2631</strain>
    </source>
</reference>
<dbReference type="STRING" id="93625.A0A409XH79"/>
<comment type="caution">
    <text evidence="1">The sequence shown here is derived from an EMBL/GenBank/DDBJ whole genome shotgun (WGS) entry which is preliminary data.</text>
</comment>
<accession>A0A409XH79</accession>
<evidence type="ECO:0000313" key="2">
    <source>
        <dbReference type="Proteomes" id="UP000283269"/>
    </source>
</evidence>
<keyword evidence="2" id="KW-1185">Reference proteome</keyword>
<dbReference type="OrthoDB" id="3258311at2759"/>
<evidence type="ECO:0000313" key="1">
    <source>
        <dbReference type="EMBL" id="PPQ90108.1"/>
    </source>
</evidence>
<name>A0A409XH79_PSICY</name>